<comment type="similarity">
    <text evidence="4">Belongs to the flavoredoxin family.</text>
</comment>
<evidence type="ECO:0000256" key="4">
    <source>
        <dbReference type="ARBA" id="ARBA00038054"/>
    </source>
</evidence>
<dbReference type="RefSeq" id="WP_006640152.1">
    <property type="nucleotide sequence ID" value="NZ_CABJEH010000010.1"/>
</dbReference>
<dbReference type="Proteomes" id="UP000196877">
    <property type="component" value="Chromosome"/>
</dbReference>
<name>A0ABM6LNY5_9BACI</name>
<dbReference type="EMBL" id="CP021920">
    <property type="protein sequence ID" value="ASB91146.1"/>
    <property type="molecule type" value="Genomic_DNA"/>
</dbReference>
<proteinExistence type="inferred from homology"/>
<evidence type="ECO:0000256" key="3">
    <source>
        <dbReference type="ARBA" id="ARBA00022643"/>
    </source>
</evidence>
<dbReference type="PANTHER" id="PTHR33798">
    <property type="entry name" value="FLAVOPROTEIN OXYGENASE"/>
    <property type="match status" value="1"/>
</dbReference>
<evidence type="ECO:0000313" key="6">
    <source>
        <dbReference type="EMBL" id="ASB91146.1"/>
    </source>
</evidence>
<dbReference type="PANTHER" id="PTHR33798:SF5">
    <property type="entry name" value="FLAVIN REDUCTASE LIKE DOMAIN-CONTAINING PROTEIN"/>
    <property type="match status" value="1"/>
</dbReference>
<protein>
    <recommendedName>
        <fullName evidence="5">Flavin reductase like domain-containing protein</fullName>
    </recommendedName>
</protein>
<feature type="domain" description="Flavin reductase like" evidence="5">
    <location>
        <begin position="20"/>
        <end position="178"/>
    </location>
</feature>
<evidence type="ECO:0000259" key="5">
    <source>
        <dbReference type="SMART" id="SM00903"/>
    </source>
</evidence>
<dbReference type="Gene3D" id="2.30.110.10">
    <property type="entry name" value="Electron Transport, Fmn-binding Protein, Chain A"/>
    <property type="match status" value="1"/>
</dbReference>
<organism evidence="6 7">
    <name type="scientific">Bacillus sonorensis</name>
    <dbReference type="NCBI Taxonomy" id="119858"/>
    <lineage>
        <taxon>Bacteria</taxon>
        <taxon>Bacillati</taxon>
        <taxon>Bacillota</taxon>
        <taxon>Bacilli</taxon>
        <taxon>Bacillales</taxon>
        <taxon>Bacillaceae</taxon>
        <taxon>Bacillus</taxon>
    </lineage>
</organism>
<dbReference type="Pfam" id="PF01613">
    <property type="entry name" value="Flavin_Reduct"/>
    <property type="match status" value="1"/>
</dbReference>
<keyword evidence="7" id="KW-1185">Reference proteome</keyword>
<keyword evidence="2" id="KW-0285">Flavoprotein</keyword>
<dbReference type="InterPro" id="IPR012349">
    <property type="entry name" value="Split_barrel_FMN-bd"/>
</dbReference>
<dbReference type="SMART" id="SM00903">
    <property type="entry name" value="Flavin_Reduct"/>
    <property type="match status" value="1"/>
</dbReference>
<dbReference type="InterPro" id="IPR002563">
    <property type="entry name" value="Flavin_Rdtase-like_dom"/>
</dbReference>
<accession>A0ABM6LNY5</accession>
<gene>
    <name evidence="6" type="ORF">S101395_04658</name>
</gene>
<evidence type="ECO:0000256" key="1">
    <source>
        <dbReference type="ARBA" id="ARBA00001917"/>
    </source>
</evidence>
<keyword evidence="3" id="KW-0288">FMN</keyword>
<sequence>MFTLLPKHLSSKETYKLLSGAVVPRPIAFVTTVSTVNGAVNAAPFSFFNVVSSDPPLLSISVGRRNGVMKDTARNAAEMKEFVVHIVDEDLVGDMNKTAASLPAHESELDLTGLHTIQSDHISVPAIREARIRFECRLERHLTFDHDGGETVNDLLIGRVVCIHLADEVYDPEKGYIRTEALRPIARLAGNNYASLGETLSVERPT</sequence>
<comment type="cofactor">
    <cofactor evidence="1">
        <name>FMN</name>
        <dbReference type="ChEBI" id="CHEBI:58210"/>
    </cofactor>
</comment>
<dbReference type="SUPFAM" id="SSF50475">
    <property type="entry name" value="FMN-binding split barrel"/>
    <property type="match status" value="1"/>
</dbReference>
<evidence type="ECO:0000256" key="2">
    <source>
        <dbReference type="ARBA" id="ARBA00022630"/>
    </source>
</evidence>
<dbReference type="GeneID" id="92851416"/>
<evidence type="ECO:0000313" key="7">
    <source>
        <dbReference type="Proteomes" id="UP000196877"/>
    </source>
</evidence>
<reference evidence="6 7" key="1">
    <citation type="submission" date="2017-06" db="EMBL/GenBank/DDBJ databases">
        <title>Genome sequence of Bacillus sonorensis strain SRCM101395.</title>
        <authorList>
            <person name="Cho S.H."/>
        </authorList>
    </citation>
    <scope>NUCLEOTIDE SEQUENCE [LARGE SCALE GENOMIC DNA]</scope>
    <source>
        <strain evidence="6 7">SRCM101395</strain>
    </source>
</reference>